<keyword evidence="2" id="KW-0808">Transferase</keyword>
<keyword evidence="3" id="KW-0520">NAD</keyword>
<feature type="domain" description="Deacetylase sirtuin-type" evidence="5">
    <location>
        <begin position="1"/>
        <end position="214"/>
    </location>
</feature>
<dbReference type="RefSeq" id="WP_201635882.1">
    <property type="nucleotide sequence ID" value="NZ_JAEQNB010000004.1"/>
</dbReference>
<name>A0ABS1JBQ0_9BACL</name>
<proteinExistence type="predicted"/>
<reference evidence="6 7" key="1">
    <citation type="submission" date="2021-01" db="EMBL/GenBank/DDBJ databases">
        <title>Tumebacillus sp. strain ITR2 16S ribosomal RNA gene Genome sequencing and assembly.</title>
        <authorList>
            <person name="Kang M."/>
        </authorList>
    </citation>
    <scope>NUCLEOTIDE SEQUENCE [LARGE SCALE GENOMIC DNA]</scope>
    <source>
        <strain evidence="6 7">ITR2</strain>
    </source>
</reference>
<dbReference type="PANTHER" id="PTHR11085:SF10">
    <property type="entry name" value="NAD-DEPENDENT PROTEIN DEACYLASE SIRTUIN-5, MITOCHONDRIAL-RELATED"/>
    <property type="match status" value="1"/>
</dbReference>
<dbReference type="Gene3D" id="3.30.1600.10">
    <property type="entry name" value="SIR2/SIRT2 'Small Domain"/>
    <property type="match status" value="1"/>
</dbReference>
<dbReference type="PANTHER" id="PTHR11085">
    <property type="entry name" value="NAD-DEPENDENT PROTEIN DEACYLASE SIRTUIN-5, MITOCHONDRIAL-RELATED"/>
    <property type="match status" value="1"/>
</dbReference>
<dbReference type="Proteomes" id="UP000602284">
    <property type="component" value="Unassembled WGS sequence"/>
</dbReference>
<protein>
    <recommendedName>
        <fullName evidence="1">protein acetyllysine N-acetyltransferase</fullName>
        <ecNumber evidence="1">2.3.1.286</ecNumber>
    </recommendedName>
</protein>
<feature type="active site" description="Proton acceptor" evidence="4">
    <location>
        <position position="110"/>
    </location>
</feature>
<evidence type="ECO:0000256" key="2">
    <source>
        <dbReference type="ARBA" id="ARBA00022679"/>
    </source>
</evidence>
<dbReference type="InterPro" id="IPR026590">
    <property type="entry name" value="Ssirtuin_cat_dom"/>
</dbReference>
<dbReference type="InterPro" id="IPR050134">
    <property type="entry name" value="NAD-dep_sirtuin_deacylases"/>
</dbReference>
<dbReference type="CDD" id="cd01407">
    <property type="entry name" value="SIR2-fam"/>
    <property type="match status" value="1"/>
</dbReference>
<dbReference type="InterPro" id="IPR003000">
    <property type="entry name" value="Sirtuin"/>
</dbReference>
<sequence>MDVSAEWKEWARAAQRPVAITGAGISVPSGLPTINREWRGVPLREVFTEEMFKDDPARFYQCYREMLLDWREARPNPAHEALAARGVRIITQNFDGLHQEAGSKEVLEIHGNLRELVCLHCREVYPAHVAETNHLPHCPTCGNLLKPNIVLLGEKVRHIVIATDWVGQCDLLLVIGTKLEMAPVRLLPEIADVRGVPIIRCNKGSELLLPELFA</sequence>
<evidence type="ECO:0000256" key="1">
    <source>
        <dbReference type="ARBA" id="ARBA00012928"/>
    </source>
</evidence>
<gene>
    <name evidence="6" type="ORF">JJB07_13550</name>
</gene>
<dbReference type="EC" id="2.3.1.286" evidence="1"/>
<keyword evidence="4" id="KW-0862">Zinc</keyword>
<dbReference type="PROSITE" id="PS50305">
    <property type="entry name" value="SIRTUIN"/>
    <property type="match status" value="1"/>
</dbReference>
<evidence type="ECO:0000259" key="5">
    <source>
        <dbReference type="PROSITE" id="PS50305"/>
    </source>
</evidence>
<comment type="caution">
    <text evidence="6">The sequence shown here is derived from an EMBL/GenBank/DDBJ whole genome shotgun (WGS) entry which is preliminary data.</text>
</comment>
<accession>A0ABS1JBQ0</accession>
<dbReference type="Gene3D" id="3.40.50.1220">
    <property type="entry name" value="TPP-binding domain"/>
    <property type="match status" value="1"/>
</dbReference>
<dbReference type="InterPro" id="IPR029035">
    <property type="entry name" value="DHS-like_NAD/FAD-binding_dom"/>
</dbReference>
<feature type="binding site" evidence="4">
    <location>
        <position position="138"/>
    </location>
    <ligand>
        <name>Zn(2+)</name>
        <dbReference type="ChEBI" id="CHEBI:29105"/>
    </ligand>
</feature>
<keyword evidence="7" id="KW-1185">Reference proteome</keyword>
<keyword evidence="4" id="KW-0479">Metal-binding</keyword>
<organism evidence="6 7">
    <name type="scientific">Tumebacillus amylolyticus</name>
    <dbReference type="NCBI Taxonomy" id="2801339"/>
    <lineage>
        <taxon>Bacteria</taxon>
        <taxon>Bacillati</taxon>
        <taxon>Bacillota</taxon>
        <taxon>Bacilli</taxon>
        <taxon>Bacillales</taxon>
        <taxon>Alicyclobacillaceae</taxon>
        <taxon>Tumebacillus</taxon>
    </lineage>
</organism>
<dbReference type="SUPFAM" id="SSF52467">
    <property type="entry name" value="DHS-like NAD/FAD-binding domain"/>
    <property type="match status" value="1"/>
</dbReference>
<evidence type="ECO:0000256" key="4">
    <source>
        <dbReference type="PROSITE-ProRule" id="PRU00236"/>
    </source>
</evidence>
<evidence type="ECO:0000313" key="6">
    <source>
        <dbReference type="EMBL" id="MBL0387660.1"/>
    </source>
</evidence>
<dbReference type="InterPro" id="IPR026591">
    <property type="entry name" value="Sirtuin_cat_small_dom_sf"/>
</dbReference>
<feature type="binding site" evidence="4">
    <location>
        <position position="121"/>
    </location>
    <ligand>
        <name>Zn(2+)</name>
        <dbReference type="ChEBI" id="CHEBI:29105"/>
    </ligand>
</feature>
<dbReference type="Pfam" id="PF02146">
    <property type="entry name" value="SIR2"/>
    <property type="match status" value="1"/>
</dbReference>
<dbReference type="EMBL" id="JAEQNB010000004">
    <property type="protein sequence ID" value="MBL0387660.1"/>
    <property type="molecule type" value="Genomic_DNA"/>
</dbReference>
<feature type="binding site" evidence="4">
    <location>
        <position position="118"/>
    </location>
    <ligand>
        <name>Zn(2+)</name>
        <dbReference type="ChEBI" id="CHEBI:29105"/>
    </ligand>
</feature>
<evidence type="ECO:0000256" key="3">
    <source>
        <dbReference type="ARBA" id="ARBA00023027"/>
    </source>
</evidence>
<evidence type="ECO:0000313" key="7">
    <source>
        <dbReference type="Proteomes" id="UP000602284"/>
    </source>
</evidence>
<feature type="binding site" evidence="4">
    <location>
        <position position="141"/>
    </location>
    <ligand>
        <name>Zn(2+)</name>
        <dbReference type="ChEBI" id="CHEBI:29105"/>
    </ligand>
</feature>